<dbReference type="EMBL" id="CDHN01000003">
    <property type="protein sequence ID" value="CEJ90771.1"/>
    <property type="molecule type" value="Genomic_DNA"/>
</dbReference>
<keyword evidence="5" id="KW-0804">Transcription</keyword>
<dbReference type="GO" id="GO:0005634">
    <property type="term" value="C:nucleus"/>
    <property type="evidence" value="ECO:0007669"/>
    <property type="project" value="UniProtKB-SubCell"/>
</dbReference>
<evidence type="ECO:0000313" key="10">
    <source>
        <dbReference type="Proteomes" id="UP000039046"/>
    </source>
</evidence>
<feature type="compositionally biased region" description="Low complexity" evidence="7">
    <location>
        <begin position="14"/>
        <end position="28"/>
    </location>
</feature>
<feature type="compositionally biased region" description="Basic and acidic residues" evidence="7">
    <location>
        <begin position="632"/>
        <end position="644"/>
    </location>
</feature>
<dbReference type="InterPro" id="IPR051089">
    <property type="entry name" value="prtT"/>
</dbReference>
<name>A0A0A1T0W8_9HYPO</name>
<keyword evidence="4" id="KW-0238">DNA-binding</keyword>
<evidence type="ECO:0000256" key="5">
    <source>
        <dbReference type="ARBA" id="ARBA00023163"/>
    </source>
</evidence>
<dbReference type="OrthoDB" id="8062037at2759"/>
<dbReference type="Proteomes" id="UP000039046">
    <property type="component" value="Unassembled WGS sequence"/>
</dbReference>
<dbReference type="Pfam" id="PF04082">
    <property type="entry name" value="Fungal_trans"/>
    <property type="match status" value="1"/>
</dbReference>
<dbReference type="CDD" id="cd00067">
    <property type="entry name" value="GAL4"/>
    <property type="match status" value="1"/>
</dbReference>
<evidence type="ECO:0000256" key="1">
    <source>
        <dbReference type="ARBA" id="ARBA00004123"/>
    </source>
</evidence>
<evidence type="ECO:0000256" key="7">
    <source>
        <dbReference type="SAM" id="MobiDB-lite"/>
    </source>
</evidence>
<evidence type="ECO:0000256" key="6">
    <source>
        <dbReference type="ARBA" id="ARBA00023242"/>
    </source>
</evidence>
<feature type="region of interest" description="Disordered" evidence="7">
    <location>
        <begin position="1"/>
        <end position="52"/>
    </location>
</feature>
<dbReference type="GO" id="GO:0000981">
    <property type="term" value="F:DNA-binding transcription factor activity, RNA polymerase II-specific"/>
    <property type="evidence" value="ECO:0007669"/>
    <property type="project" value="InterPro"/>
</dbReference>
<dbReference type="SUPFAM" id="SSF57701">
    <property type="entry name" value="Zn2/Cys6 DNA-binding domain"/>
    <property type="match status" value="1"/>
</dbReference>
<feature type="region of interest" description="Disordered" evidence="7">
    <location>
        <begin position="632"/>
        <end position="672"/>
    </location>
</feature>
<feature type="domain" description="Zn(2)-C6 fungal-type" evidence="8">
    <location>
        <begin position="55"/>
        <end position="87"/>
    </location>
</feature>
<proteinExistence type="predicted"/>
<feature type="compositionally biased region" description="Pro residues" evidence="7">
    <location>
        <begin position="650"/>
        <end position="668"/>
    </location>
</feature>
<keyword evidence="10" id="KW-1185">Reference proteome</keyword>
<keyword evidence="2" id="KW-0479">Metal-binding</keyword>
<dbReference type="Pfam" id="PF00172">
    <property type="entry name" value="Zn_clus"/>
    <property type="match status" value="1"/>
</dbReference>
<dbReference type="PANTHER" id="PTHR31845">
    <property type="entry name" value="FINGER DOMAIN PROTEIN, PUTATIVE-RELATED"/>
    <property type="match status" value="1"/>
</dbReference>
<dbReference type="PANTHER" id="PTHR31845:SF39">
    <property type="entry name" value="TRANSCRIPTION FACTOR PBCR-RELATED"/>
    <property type="match status" value="1"/>
</dbReference>
<dbReference type="STRING" id="1531966.A0A0A1T0W8"/>
<dbReference type="InterPro" id="IPR001138">
    <property type="entry name" value="Zn2Cys6_DnaBD"/>
</dbReference>
<evidence type="ECO:0000313" key="9">
    <source>
        <dbReference type="EMBL" id="CEJ90771.1"/>
    </source>
</evidence>
<dbReference type="GO" id="GO:0008270">
    <property type="term" value="F:zinc ion binding"/>
    <property type="evidence" value="ECO:0007669"/>
    <property type="project" value="InterPro"/>
</dbReference>
<evidence type="ECO:0000256" key="4">
    <source>
        <dbReference type="ARBA" id="ARBA00023125"/>
    </source>
</evidence>
<feature type="compositionally biased region" description="Basic and acidic residues" evidence="7">
    <location>
        <begin position="162"/>
        <end position="175"/>
    </location>
</feature>
<dbReference type="SMART" id="SM00066">
    <property type="entry name" value="GAL4"/>
    <property type="match status" value="1"/>
</dbReference>
<protein>
    <submittedName>
        <fullName evidence="9">Putative C6 zinc finger domain containing protein</fullName>
    </submittedName>
</protein>
<keyword evidence="3" id="KW-0805">Transcription regulation</keyword>
<dbReference type="PROSITE" id="PS50048">
    <property type="entry name" value="ZN2_CY6_FUNGAL_2"/>
    <property type="match status" value="1"/>
</dbReference>
<dbReference type="GO" id="GO:0000976">
    <property type="term" value="F:transcription cis-regulatory region binding"/>
    <property type="evidence" value="ECO:0007669"/>
    <property type="project" value="TreeGrafter"/>
</dbReference>
<evidence type="ECO:0000256" key="2">
    <source>
        <dbReference type="ARBA" id="ARBA00022723"/>
    </source>
</evidence>
<reference evidence="9 10" key="1">
    <citation type="journal article" date="2015" name="Genome Announc.">
        <title>Draft Genome Sequence and Gene Annotation of the Entomopathogenic Fungus Verticillium hemipterigenum.</title>
        <authorList>
            <person name="Horn F."/>
            <person name="Habel A."/>
            <person name="Scharf D.H."/>
            <person name="Dworschak J."/>
            <person name="Brakhage A.A."/>
            <person name="Guthke R."/>
            <person name="Hertweck C."/>
            <person name="Linde J."/>
        </authorList>
    </citation>
    <scope>NUCLEOTIDE SEQUENCE [LARGE SCALE GENOMIC DNA]</scope>
</reference>
<evidence type="ECO:0000256" key="3">
    <source>
        <dbReference type="ARBA" id="ARBA00023015"/>
    </source>
</evidence>
<dbReference type="Gene3D" id="4.10.240.10">
    <property type="entry name" value="Zn(2)-C6 fungal-type DNA-binding domain"/>
    <property type="match status" value="1"/>
</dbReference>
<feature type="region of interest" description="Disordered" evidence="7">
    <location>
        <begin position="120"/>
        <end position="208"/>
    </location>
</feature>
<dbReference type="InterPro" id="IPR036864">
    <property type="entry name" value="Zn2-C6_fun-type_DNA-bd_sf"/>
</dbReference>
<comment type="subcellular location">
    <subcellularLocation>
        <location evidence="1">Nucleus</location>
    </subcellularLocation>
</comment>
<sequence>MDMEPRLQGQGDQTSPGVNTSTPSSTTSARTGVQYPFDNQAGDDPDNADAKKARACEACRGLKVRCDPDPNDGPCRRCKKAGRNCVVTMPTRKRQKKTDSRVSELEKKIDALTASLHARVAPGASHSSDSPTHPRSAPTEDAPWNGSTQASDYHRNAQAQLHAEKSQTQKRKASDYEAGPEYNSRAPPPSHMAPASWPSRSTDGDVVDRGLVPSELASELFLRYTRQMAHNLPGIIFPPTMTVADLRRTKPILFHAVMAAAAGENHSLQRVLQKELMYIFAEKVIVTGEKSLELVQALCVAVIWYWPPEYYEELKFYQLIHIACVMAIDIGLGRKTANKSAAVAVGWRENPRRAPLPDPTTLESRRTWLTCFYLASNTAMSLHRPNLIRWTPFMSESQELLQTSPNAAPSDKYFCHLVWTHHLGEEAGVQFSMDDPSVQVSITDSRTQYSLRVLERDLDRYIASVPKDLMRPTLKLGFDVLNLYMHEMVLHSEPGNESLRPPFDTDSLKTGFVKDETISAPHVNAISACLKAIEGIFETFLAMDIDSIRCLPVFNFVRVAYAVVVLMKMHFSAMNQESELGAVIGRENMRVQHYLDTLLDKFRLTAADDKCRPASKFLVVLAMLRSWFVKQGKPEPSKADDKAKAKATPAPAPAPAPTTQPPSNPPTQNPYAAAAANANTPLQLLSEVATGHDGSANWSYGATGTPPQPMFRDAMSSGSAGQTPPMVNMGGDVGGQDQATMGFPSWLTQNMLSDLDFSSMVEAGNAGVRAVDDFSAMNQAWYMNGFQGLPDPNLFPF</sequence>
<organism evidence="9 10">
    <name type="scientific">[Torrubiella] hemipterigena</name>
    <dbReference type="NCBI Taxonomy" id="1531966"/>
    <lineage>
        <taxon>Eukaryota</taxon>
        <taxon>Fungi</taxon>
        <taxon>Dikarya</taxon>
        <taxon>Ascomycota</taxon>
        <taxon>Pezizomycotina</taxon>
        <taxon>Sordariomycetes</taxon>
        <taxon>Hypocreomycetidae</taxon>
        <taxon>Hypocreales</taxon>
        <taxon>Clavicipitaceae</taxon>
        <taxon>Clavicipitaceae incertae sedis</taxon>
        <taxon>'Torrubiella' clade</taxon>
    </lineage>
</organism>
<dbReference type="CDD" id="cd12148">
    <property type="entry name" value="fungal_TF_MHR"/>
    <property type="match status" value="1"/>
</dbReference>
<dbReference type="InterPro" id="IPR007219">
    <property type="entry name" value="XnlR_reg_dom"/>
</dbReference>
<keyword evidence="6" id="KW-0539">Nucleus</keyword>
<gene>
    <name evidence="9" type="ORF">VHEMI06531</name>
</gene>
<dbReference type="AlphaFoldDB" id="A0A0A1T0W8"/>
<dbReference type="PROSITE" id="PS00463">
    <property type="entry name" value="ZN2_CY6_FUNGAL_1"/>
    <property type="match status" value="1"/>
</dbReference>
<dbReference type="GO" id="GO:0006351">
    <property type="term" value="P:DNA-templated transcription"/>
    <property type="evidence" value="ECO:0007669"/>
    <property type="project" value="InterPro"/>
</dbReference>
<accession>A0A0A1T0W8</accession>
<dbReference type="HOGENOM" id="CLU_006524_0_0_1"/>
<evidence type="ECO:0000259" key="8">
    <source>
        <dbReference type="PROSITE" id="PS50048"/>
    </source>
</evidence>